<keyword evidence="1" id="KW-0812">Transmembrane</keyword>
<dbReference type="GO" id="GO:0016853">
    <property type="term" value="F:isomerase activity"/>
    <property type="evidence" value="ECO:0007669"/>
    <property type="project" value="UniProtKB-KW"/>
</dbReference>
<proteinExistence type="predicted"/>
<keyword evidence="2" id="KW-0413">Isomerase</keyword>
<reference evidence="2" key="1">
    <citation type="submission" date="2018-06" db="EMBL/GenBank/DDBJ databases">
        <authorList>
            <person name="Zhirakovskaya E."/>
        </authorList>
    </citation>
    <scope>NUCLEOTIDE SEQUENCE</scope>
</reference>
<dbReference type="InterPro" id="IPR010706">
    <property type="entry name" value="Fatty_acid_cis-trans_isomerase"/>
</dbReference>
<organism evidence="2">
    <name type="scientific">hydrothermal vent metagenome</name>
    <dbReference type="NCBI Taxonomy" id="652676"/>
    <lineage>
        <taxon>unclassified sequences</taxon>
        <taxon>metagenomes</taxon>
        <taxon>ecological metagenomes</taxon>
    </lineage>
</organism>
<accession>A0A3B1DXC5</accession>
<name>A0A3B1DXC5_9ZZZZ</name>
<evidence type="ECO:0000256" key="1">
    <source>
        <dbReference type="SAM" id="Phobius"/>
    </source>
</evidence>
<feature type="transmembrane region" description="Helical" evidence="1">
    <location>
        <begin position="9"/>
        <end position="30"/>
    </location>
</feature>
<keyword evidence="1" id="KW-0472">Membrane</keyword>
<dbReference type="PROSITE" id="PS51257">
    <property type="entry name" value="PROKAR_LIPOPROTEIN"/>
    <property type="match status" value="1"/>
</dbReference>
<gene>
    <name evidence="2" type="ORF">MNBD_NITROSPIRAE01-1000</name>
</gene>
<dbReference type="Pfam" id="PF06934">
    <property type="entry name" value="CTI"/>
    <property type="match status" value="1"/>
</dbReference>
<dbReference type="AlphaFoldDB" id="A0A3B1DXC5"/>
<dbReference type="EMBL" id="UOGF01000110">
    <property type="protein sequence ID" value="VAX33527.1"/>
    <property type="molecule type" value="Genomic_DNA"/>
</dbReference>
<evidence type="ECO:0000313" key="2">
    <source>
        <dbReference type="EMBL" id="VAX33527.1"/>
    </source>
</evidence>
<protein>
    <submittedName>
        <fullName evidence="2">Fatty acid cis/trans isomerase</fullName>
    </submittedName>
</protein>
<keyword evidence="1" id="KW-1133">Transmembrane helix</keyword>
<sequence>MSDLKKIRFVYILFLTVFFAGCSLFLGTPLDQLHGLSSPQNRILKIKELATVSYQHDVKPILESRCIVCHGCYDSPCQLDLSSHEGIERGAHKTNVYQKGRPFAIKPTRLFTDAHTPAEWRKLKFFPVLNERNQTKKANLEASLMYKMLRLKREYPQPKVSPLPPSLGFSPHRKQSCPKIEEFDAFALDFPSAGMPYGLPDLTDDEYNTLVTWLKEGAVNDETDVLLSSASKAEVSAWERFLNGDRLKVQLMSRYLYEHLFLANLYFDDLPPRHFFKLVRSRTPPGEPIDLVATRRPYDDPKVTRVYYRLQSVRSSILAKTHIPYLLNQQRMHRYTELFLSPEYKVTTLPSYEVKTASNPFKTFIAIPAKSRYLFLLDEAQFLVMNFIKGPVCRGQSALNVINEHFWLVFINPEHPVLELADKFIDNEVQNLSLPAAETSNAFPITTWLKYSALEKKYADAKIEAMKKLLDGTQKISLDLIWDGEGKNDNAALTIFRHFNNATVVKGFVGDEPKTVMVLGYFLLERIHYLLVSGYDIYGNVGHQINSRLYMDFLRMEGEFNFLTLLPEKIRVKQWEHWYREAKSHARNYGKLYSDRLDRDTDIQYKTKNPKSELLDMLKNHLSPVLNRDHEIKTTGDLQLDQQLKRLSQIEGPSVFLLPQSAILYIEDLPSPVYTLIHNNGMKNVSELFGDDDRLLPEEDNLTLVQGFLGAYPNAFYRIAQHELKAFVDAVEGLEQEEDYQALLARFGVRRNDPDFWKHSDEIQMAYYQSTPIEAGLFDYSRLENR</sequence>